<keyword evidence="6" id="KW-1185">Reference proteome</keyword>
<dbReference type="OrthoDB" id="5427633at2759"/>
<dbReference type="Proteomes" id="UP000799750">
    <property type="component" value="Unassembled WGS sequence"/>
</dbReference>
<dbReference type="GO" id="GO:0030892">
    <property type="term" value="C:mitotic cohesin complex"/>
    <property type="evidence" value="ECO:0007669"/>
    <property type="project" value="TreeGrafter"/>
</dbReference>
<dbReference type="InterPro" id="IPR006910">
    <property type="entry name" value="Rad21_Rec8_N"/>
</dbReference>
<organism evidence="5 6">
    <name type="scientific">Lophium mytilinum</name>
    <dbReference type="NCBI Taxonomy" id="390894"/>
    <lineage>
        <taxon>Eukaryota</taxon>
        <taxon>Fungi</taxon>
        <taxon>Dikarya</taxon>
        <taxon>Ascomycota</taxon>
        <taxon>Pezizomycotina</taxon>
        <taxon>Dothideomycetes</taxon>
        <taxon>Pleosporomycetidae</taxon>
        <taxon>Mytilinidiales</taxon>
        <taxon>Mytilinidiaceae</taxon>
        <taxon>Lophium</taxon>
    </lineage>
</organism>
<keyword evidence="2" id="KW-0539">Nucleus</keyword>
<proteinExistence type="predicted"/>
<dbReference type="PANTHER" id="PTHR12585:SF70">
    <property type="entry name" value="RAD21_REC8 N TERMINAL DOMAIN PROTEIN (AFU_ORTHOLOGUE AFUA_6G02900)"/>
    <property type="match status" value="1"/>
</dbReference>
<dbReference type="Pfam" id="PF04825">
    <property type="entry name" value="Rad21_Rec8_N"/>
    <property type="match status" value="1"/>
</dbReference>
<evidence type="ECO:0000313" key="6">
    <source>
        <dbReference type="Proteomes" id="UP000799750"/>
    </source>
</evidence>
<feature type="region of interest" description="Disordered" evidence="3">
    <location>
        <begin position="569"/>
        <end position="591"/>
    </location>
</feature>
<sequence length="729" mass="77854">MFYSHEVLTSRKYGVATVWLMATLGSKSSLKKVNRKAILSVDVAKACHTISAPEAPMALRLQSNLLYGVSRVFLQQCGYVLTDAQNAQNAMKAMFKMVKDLELDPEAGRARPDQLVLEDDPFFLPDFMLPPPDLGLPRLNLGGPTGESQGSLLFTPYGSQDLSGSLGIGGPVGGLVIPSSRSASGGFDDGGYFVEGDDGRGASQQLDQLDEPLFEADFAFDADGNIMDLTPTKTVGEKYTGITKPAIGSDTGASARVRQEHQEGQRIGNELGGEAMDFDMPILGDDFNMLPEGEAFPPGGGNGMSSSQAGDPGSSSTAAASMRRTKSRGPRIIPLDEMMELHNADLIGWNNQYLQNMAEATRHKLNHKAALQGKKNAEYWIWGSGIGNIGQRLGGAPSPLDIFYGDPLFEAVTGMTRESMAGQKRDRDSGIDEETESQARRVRPRSDDDELNRGDMDEGIMFMGDDIDVPRDDVEMPRDAPSALDEAQLLSAMPWNITASIRGSSAMRGSSLARARLLQSGVPTSIGGPGSIGMLRGNRMVSASPLHGRGQPGGLDALRSLEGEDDYGFLGGDDFGDASSPGGKGLTSPGGLAGVESQVNQKVLDAVDSEGVNFLAFVEDGIQEKRARLQEHLADEELQSDAAADTDEVTFEELLPPKENWRVTAAKALMHTLALASKGLLEVRQEVAFGEIGLKVVQFDTQDAAEDGGDADEEALEVVEGADAEETQE</sequence>
<evidence type="ECO:0000256" key="3">
    <source>
        <dbReference type="SAM" id="MobiDB-lite"/>
    </source>
</evidence>
<feature type="domain" description="Rad21/Rec8-like protein N-terminal" evidence="4">
    <location>
        <begin position="1"/>
        <end position="110"/>
    </location>
</feature>
<feature type="region of interest" description="Disordered" evidence="3">
    <location>
        <begin position="416"/>
        <end position="478"/>
    </location>
</feature>
<feature type="region of interest" description="Disordered" evidence="3">
    <location>
        <begin position="289"/>
        <end position="329"/>
    </location>
</feature>
<dbReference type="GO" id="GO:0003682">
    <property type="term" value="F:chromatin binding"/>
    <property type="evidence" value="ECO:0007669"/>
    <property type="project" value="TreeGrafter"/>
</dbReference>
<dbReference type="EMBL" id="MU004184">
    <property type="protein sequence ID" value="KAF2499653.1"/>
    <property type="molecule type" value="Genomic_DNA"/>
</dbReference>
<dbReference type="GO" id="GO:0005634">
    <property type="term" value="C:nucleus"/>
    <property type="evidence" value="ECO:0007669"/>
    <property type="project" value="UniProtKB-SubCell"/>
</dbReference>
<evidence type="ECO:0000256" key="1">
    <source>
        <dbReference type="ARBA" id="ARBA00004123"/>
    </source>
</evidence>
<dbReference type="GO" id="GO:0007064">
    <property type="term" value="P:mitotic sister chromatid cohesion"/>
    <property type="evidence" value="ECO:0007669"/>
    <property type="project" value="TreeGrafter"/>
</dbReference>
<accession>A0A6A6R7D3</accession>
<protein>
    <recommendedName>
        <fullName evidence="4">Rad21/Rec8-like protein N-terminal domain-containing protein</fullName>
    </recommendedName>
</protein>
<dbReference type="CDD" id="cd21789">
    <property type="entry name" value="Rad21_Rec8_M_SpRec8p-like"/>
    <property type="match status" value="1"/>
</dbReference>
<dbReference type="AlphaFoldDB" id="A0A6A6R7D3"/>
<feature type="compositionally biased region" description="Basic and acidic residues" evidence="3">
    <location>
        <begin position="468"/>
        <end position="478"/>
    </location>
</feature>
<comment type="subcellular location">
    <subcellularLocation>
        <location evidence="1">Nucleus</location>
    </subcellularLocation>
</comment>
<evidence type="ECO:0000313" key="5">
    <source>
        <dbReference type="EMBL" id="KAF2499653.1"/>
    </source>
</evidence>
<reference evidence="5" key="1">
    <citation type="journal article" date="2020" name="Stud. Mycol.">
        <title>101 Dothideomycetes genomes: a test case for predicting lifestyles and emergence of pathogens.</title>
        <authorList>
            <person name="Haridas S."/>
            <person name="Albert R."/>
            <person name="Binder M."/>
            <person name="Bloem J."/>
            <person name="Labutti K."/>
            <person name="Salamov A."/>
            <person name="Andreopoulos B."/>
            <person name="Baker S."/>
            <person name="Barry K."/>
            <person name="Bills G."/>
            <person name="Bluhm B."/>
            <person name="Cannon C."/>
            <person name="Castanera R."/>
            <person name="Culley D."/>
            <person name="Daum C."/>
            <person name="Ezra D."/>
            <person name="Gonzalez J."/>
            <person name="Henrissat B."/>
            <person name="Kuo A."/>
            <person name="Liang C."/>
            <person name="Lipzen A."/>
            <person name="Lutzoni F."/>
            <person name="Magnuson J."/>
            <person name="Mondo S."/>
            <person name="Nolan M."/>
            <person name="Ohm R."/>
            <person name="Pangilinan J."/>
            <person name="Park H.-J."/>
            <person name="Ramirez L."/>
            <person name="Alfaro M."/>
            <person name="Sun H."/>
            <person name="Tritt A."/>
            <person name="Yoshinaga Y."/>
            <person name="Zwiers L.-H."/>
            <person name="Turgeon B."/>
            <person name="Goodwin S."/>
            <person name="Spatafora J."/>
            <person name="Crous P."/>
            <person name="Grigoriev I."/>
        </authorList>
    </citation>
    <scope>NUCLEOTIDE SEQUENCE</scope>
    <source>
        <strain evidence="5">CBS 269.34</strain>
    </source>
</reference>
<name>A0A6A6R7D3_9PEZI</name>
<gene>
    <name evidence="5" type="ORF">BU16DRAFT_503911</name>
</gene>
<dbReference type="InterPro" id="IPR039781">
    <property type="entry name" value="Rad21/Rec8-like"/>
</dbReference>
<evidence type="ECO:0000259" key="4">
    <source>
        <dbReference type="Pfam" id="PF04825"/>
    </source>
</evidence>
<evidence type="ECO:0000256" key="2">
    <source>
        <dbReference type="ARBA" id="ARBA00023242"/>
    </source>
</evidence>
<feature type="compositionally biased region" description="Low complexity" evidence="3">
    <location>
        <begin position="305"/>
        <end position="322"/>
    </location>
</feature>
<dbReference type="PANTHER" id="PTHR12585">
    <property type="entry name" value="SCC1 / RAD21 FAMILY MEMBER"/>
    <property type="match status" value="1"/>
</dbReference>